<sequence length="105" mass="12084">MKRTNTTSEIREYTTNVDEPIVISRSLLEEAGINPYADINIHLQNGSILIQPKSILGRLPEELLLFYEEMGFSRQTVEIVLNKYAEEAGGFDELQRKLQEEVKQE</sequence>
<evidence type="ECO:0000313" key="2">
    <source>
        <dbReference type="Proteomes" id="UP000183975"/>
    </source>
</evidence>
<keyword evidence="2" id="KW-1185">Reference proteome</keyword>
<name>A0A1M7BR03_9FIRM</name>
<organism evidence="1 2">
    <name type="scientific">Anaerotignum lactatifermentans DSM 14214</name>
    <dbReference type="NCBI Taxonomy" id="1121323"/>
    <lineage>
        <taxon>Bacteria</taxon>
        <taxon>Bacillati</taxon>
        <taxon>Bacillota</taxon>
        <taxon>Clostridia</taxon>
        <taxon>Lachnospirales</taxon>
        <taxon>Anaerotignaceae</taxon>
        <taxon>Anaerotignum</taxon>
    </lineage>
</organism>
<accession>A0A1M7BR03</accession>
<reference evidence="1 2" key="1">
    <citation type="submission" date="2016-11" db="EMBL/GenBank/DDBJ databases">
        <authorList>
            <person name="Jaros S."/>
            <person name="Januszkiewicz K."/>
            <person name="Wedrychowicz H."/>
        </authorList>
    </citation>
    <scope>NUCLEOTIDE SEQUENCE [LARGE SCALE GENOMIC DNA]</scope>
    <source>
        <strain evidence="1 2">DSM 14214</strain>
    </source>
</reference>
<dbReference type="RefSeq" id="WP_072854046.1">
    <property type="nucleotide sequence ID" value="NZ_FRAH01000146.1"/>
</dbReference>
<evidence type="ECO:0000313" key="1">
    <source>
        <dbReference type="EMBL" id="SHL57468.1"/>
    </source>
</evidence>
<protein>
    <submittedName>
        <fullName evidence="1">Uncharacterized protein</fullName>
    </submittedName>
</protein>
<dbReference type="Proteomes" id="UP000183975">
    <property type="component" value="Unassembled WGS sequence"/>
</dbReference>
<gene>
    <name evidence="1" type="ORF">SAMN02745138_03614</name>
</gene>
<proteinExistence type="predicted"/>
<dbReference type="AlphaFoldDB" id="A0A1M7BR03"/>
<dbReference type="EMBL" id="FRAH01000146">
    <property type="protein sequence ID" value="SHL57468.1"/>
    <property type="molecule type" value="Genomic_DNA"/>
</dbReference>